<keyword evidence="9 10" id="KW-0742">SOS response</keyword>
<feature type="domain" description="RecF/RecN/SMC N-terminal" evidence="11">
    <location>
        <begin position="9"/>
        <end position="359"/>
    </location>
</feature>
<dbReference type="RefSeq" id="WP_323732680.1">
    <property type="nucleotide sequence ID" value="NZ_CP110820.1"/>
</dbReference>
<evidence type="ECO:0000256" key="1">
    <source>
        <dbReference type="ARBA" id="ARBA00004496"/>
    </source>
</evidence>
<sequence length="372" mass="42700">MVIGNTRSYISQLVLHNFRNHENLAVNSNGKFVLILGKNGSGKTNVLEAVSILNAGRGMRNSTNSDIITNFDKNLAEWAVIAYYQHLESSKKILFGCNFKHTSSNGKKILKIDEEEIGKKTDILNFLRIVWLTPQMENLFLESPSVRRRFIDRMTFNFFPEHAKQVIEHEYFLQSRNKILSDVGWDEKWLTQIEQRIADLSVKIVDNRQKCLNIINSFLSTFSKTYLRPVFFMKGEVESQLETSNPIKVSDFIMEKLKRNRLNDSRIQKCGIGAHKSEVVVMDKEQNRHANLCSTGEQKSMIIALLLGQSHAIYQHSNIAPILLLDEIFAHLDERRKADLIAELSQTPSQIWISSTDTELDRLIGNATKIQF</sequence>
<keyword evidence="9 10" id="KW-0227">DNA damage</keyword>
<dbReference type="EMBL" id="CP110820">
    <property type="protein sequence ID" value="WPX97034.1"/>
    <property type="molecule type" value="Genomic_DNA"/>
</dbReference>
<proteinExistence type="inferred from homology"/>
<protein>
    <recommendedName>
        <fullName evidence="3 9">DNA replication and repair protein RecF</fullName>
    </recommendedName>
</protein>
<evidence type="ECO:0000256" key="10">
    <source>
        <dbReference type="RuleBase" id="RU000578"/>
    </source>
</evidence>
<comment type="similarity">
    <text evidence="2 9 10">Belongs to the RecF family.</text>
</comment>
<gene>
    <name evidence="9" type="primary">recF</name>
    <name evidence="12" type="ORF">Bandiella_01175</name>
</gene>
<evidence type="ECO:0000256" key="6">
    <source>
        <dbReference type="ARBA" id="ARBA00022741"/>
    </source>
</evidence>
<keyword evidence="9 10" id="KW-0234">DNA repair</keyword>
<evidence type="ECO:0000256" key="4">
    <source>
        <dbReference type="ARBA" id="ARBA00022490"/>
    </source>
</evidence>
<dbReference type="Gene3D" id="3.40.50.300">
    <property type="entry name" value="P-loop containing nucleotide triphosphate hydrolases"/>
    <property type="match status" value="1"/>
</dbReference>
<comment type="function">
    <text evidence="9 10">The RecF protein is involved in DNA metabolism; it is required for DNA replication and normal SOS inducibility. RecF binds preferentially to single-stranded, linear DNA. It also seems to bind ATP.</text>
</comment>
<comment type="subcellular location">
    <subcellularLocation>
        <location evidence="1 9 10">Cytoplasm</location>
    </subcellularLocation>
</comment>
<dbReference type="PANTHER" id="PTHR32182:SF0">
    <property type="entry name" value="DNA REPLICATION AND REPAIR PROTEIN RECF"/>
    <property type="match status" value="1"/>
</dbReference>
<keyword evidence="5 9" id="KW-0235">DNA replication</keyword>
<keyword evidence="7 9" id="KW-0067">ATP-binding</keyword>
<dbReference type="Proteomes" id="UP001327219">
    <property type="component" value="Chromosome"/>
</dbReference>
<evidence type="ECO:0000256" key="9">
    <source>
        <dbReference type="HAMAP-Rule" id="MF_00365"/>
    </source>
</evidence>
<dbReference type="InterPro" id="IPR003395">
    <property type="entry name" value="RecF/RecN/SMC_N"/>
</dbReference>
<organism evidence="12 13">
    <name type="scientific">Candidatus Bandiella euplotis</name>
    <dbReference type="NCBI Taxonomy" id="1664265"/>
    <lineage>
        <taxon>Bacteria</taxon>
        <taxon>Pseudomonadati</taxon>
        <taxon>Pseudomonadota</taxon>
        <taxon>Alphaproteobacteria</taxon>
        <taxon>Rickettsiales</taxon>
        <taxon>Candidatus Midichloriaceae</taxon>
        <taxon>Candidatus Bandiella</taxon>
    </lineage>
</organism>
<keyword evidence="8 9" id="KW-0238">DNA-binding</keyword>
<feature type="binding site" evidence="9">
    <location>
        <begin position="37"/>
        <end position="44"/>
    </location>
    <ligand>
        <name>ATP</name>
        <dbReference type="ChEBI" id="CHEBI:30616"/>
    </ligand>
</feature>
<dbReference type="PROSITE" id="PS00618">
    <property type="entry name" value="RECF_2"/>
    <property type="match status" value="1"/>
</dbReference>
<evidence type="ECO:0000313" key="12">
    <source>
        <dbReference type="EMBL" id="WPX97034.1"/>
    </source>
</evidence>
<evidence type="ECO:0000256" key="7">
    <source>
        <dbReference type="ARBA" id="ARBA00022840"/>
    </source>
</evidence>
<keyword evidence="6 9" id="KW-0547">Nucleotide-binding</keyword>
<dbReference type="InterPro" id="IPR042174">
    <property type="entry name" value="RecF_2"/>
</dbReference>
<evidence type="ECO:0000256" key="3">
    <source>
        <dbReference type="ARBA" id="ARBA00020170"/>
    </source>
</evidence>
<keyword evidence="13" id="KW-1185">Reference proteome</keyword>
<dbReference type="Pfam" id="PF02463">
    <property type="entry name" value="SMC_N"/>
    <property type="match status" value="1"/>
</dbReference>
<keyword evidence="4 9" id="KW-0963">Cytoplasm</keyword>
<dbReference type="HAMAP" id="MF_00365">
    <property type="entry name" value="RecF"/>
    <property type="match status" value="1"/>
</dbReference>
<accession>A0ABZ0UPU9</accession>
<dbReference type="Gene3D" id="1.20.1050.90">
    <property type="entry name" value="RecF/RecN/SMC, N-terminal domain"/>
    <property type="match status" value="1"/>
</dbReference>
<reference evidence="12 13" key="1">
    <citation type="submission" date="2022-11" db="EMBL/GenBank/DDBJ databases">
        <title>Host association and intracellularity evolved multiple times independently in the Rickettsiales.</title>
        <authorList>
            <person name="Castelli M."/>
            <person name="Nardi T."/>
            <person name="Gammuto L."/>
            <person name="Bellinzona G."/>
            <person name="Sabaneyeva E."/>
            <person name="Potekhin A."/>
            <person name="Serra V."/>
            <person name="Petroni G."/>
            <person name="Sassera D."/>
        </authorList>
    </citation>
    <scope>NUCLEOTIDE SEQUENCE [LARGE SCALE GENOMIC DNA]</scope>
    <source>
        <strain evidence="12 13">NDG2</strain>
    </source>
</reference>
<dbReference type="InterPro" id="IPR027417">
    <property type="entry name" value="P-loop_NTPase"/>
</dbReference>
<evidence type="ECO:0000256" key="2">
    <source>
        <dbReference type="ARBA" id="ARBA00008016"/>
    </source>
</evidence>
<dbReference type="SUPFAM" id="SSF52540">
    <property type="entry name" value="P-loop containing nucleoside triphosphate hydrolases"/>
    <property type="match status" value="1"/>
</dbReference>
<evidence type="ECO:0000256" key="5">
    <source>
        <dbReference type="ARBA" id="ARBA00022705"/>
    </source>
</evidence>
<evidence type="ECO:0000313" key="13">
    <source>
        <dbReference type="Proteomes" id="UP001327219"/>
    </source>
</evidence>
<dbReference type="PROSITE" id="PS00617">
    <property type="entry name" value="RECF_1"/>
    <property type="match status" value="1"/>
</dbReference>
<dbReference type="PANTHER" id="PTHR32182">
    <property type="entry name" value="DNA REPLICATION AND REPAIR PROTEIN RECF"/>
    <property type="match status" value="1"/>
</dbReference>
<evidence type="ECO:0000259" key="11">
    <source>
        <dbReference type="Pfam" id="PF02463"/>
    </source>
</evidence>
<dbReference type="NCBIfam" id="TIGR00611">
    <property type="entry name" value="recf"/>
    <property type="match status" value="1"/>
</dbReference>
<evidence type="ECO:0000256" key="8">
    <source>
        <dbReference type="ARBA" id="ARBA00023125"/>
    </source>
</evidence>
<dbReference type="InterPro" id="IPR018078">
    <property type="entry name" value="DNA-binding_RecF_CS"/>
</dbReference>
<name>A0ABZ0UPU9_9RICK</name>
<dbReference type="InterPro" id="IPR001238">
    <property type="entry name" value="DNA-binding_RecF"/>
</dbReference>